<evidence type="ECO:0000256" key="3">
    <source>
        <dbReference type="SAM" id="Phobius"/>
    </source>
</evidence>
<dbReference type="InterPro" id="IPR042001">
    <property type="entry name" value="Sortase_F"/>
</dbReference>
<keyword evidence="3" id="KW-0472">Membrane</keyword>
<feature type="region of interest" description="Disordered" evidence="2">
    <location>
        <begin position="251"/>
        <end position="282"/>
    </location>
</feature>
<protein>
    <submittedName>
        <fullName evidence="4">Sortase family protein</fullName>
    </submittedName>
</protein>
<evidence type="ECO:0000256" key="1">
    <source>
        <dbReference type="ARBA" id="ARBA00022801"/>
    </source>
</evidence>
<feature type="compositionally biased region" description="Pro residues" evidence="2">
    <location>
        <begin position="163"/>
        <end position="184"/>
    </location>
</feature>
<sequence>MASPTAPPPARGRRPSPFPVADPPPEPASPAVEAPGSAAEPPATAAPSAAAPSVPATSDPAVGAPSVPAAAVPSGHRVAGRPTGRVYGSRARRPARPDGRQRGSTSGAAPGPEIPDTEAPAPIWEPDPAGSRLREPAPSAAIWEPEPSPRTSSPGAPERVGPSPGPRPDPAVPPASDGRPPPAPAGGSWWAVDQPPGDLRSRPPGAGRGQLSRAARWVGAWQPVSSPPAAGPSSARRVSVVRPVVGRDLVAPERAARPADAPPPVPPAAGTASRPDRGRGRRPWSGPLAIVLVLFGIFATGAGLGRTAGPFDRLTGGGATERAPVAARDEPARLPASRPIRLSVPAIKVVAPVSAVGQAADGTIAVPPLSRHNETGWYDRGPTPGEPGPAVIVGHVDTKTGPSVFYGLRKLKPGDRIEVTRADRSVVVFKVDSVEYFDKDNLPADRVYGDQGPPGLRLITCGGDWVGGGTGYADNVIAFASLVETRRP</sequence>
<keyword evidence="3" id="KW-1133">Transmembrane helix</keyword>
<dbReference type="NCBIfam" id="NF033748">
    <property type="entry name" value="class_F_sortase"/>
    <property type="match status" value="1"/>
</dbReference>
<keyword evidence="3" id="KW-0812">Transmembrane</keyword>
<evidence type="ECO:0000256" key="2">
    <source>
        <dbReference type="SAM" id="MobiDB-lite"/>
    </source>
</evidence>
<evidence type="ECO:0000313" key="5">
    <source>
        <dbReference type="Proteomes" id="UP000199504"/>
    </source>
</evidence>
<feature type="region of interest" description="Disordered" evidence="2">
    <location>
        <begin position="1"/>
        <end position="214"/>
    </location>
</feature>
<gene>
    <name evidence="4" type="ORF">GA0070564_105238</name>
</gene>
<dbReference type="SUPFAM" id="SSF63817">
    <property type="entry name" value="Sortase"/>
    <property type="match status" value="1"/>
</dbReference>
<name>A0A1C4ZAD5_9ACTN</name>
<dbReference type="AlphaFoldDB" id="A0A1C4ZAD5"/>
<dbReference type="CDD" id="cd05829">
    <property type="entry name" value="Sortase_F"/>
    <property type="match status" value="1"/>
</dbReference>
<feature type="compositionally biased region" description="Pro residues" evidence="2">
    <location>
        <begin position="1"/>
        <end position="28"/>
    </location>
</feature>
<feature type="compositionally biased region" description="Low complexity" evidence="2">
    <location>
        <begin position="29"/>
        <end position="75"/>
    </location>
</feature>
<dbReference type="EMBL" id="FMCX01000005">
    <property type="protein sequence ID" value="SCF29910.1"/>
    <property type="molecule type" value="Genomic_DNA"/>
</dbReference>
<dbReference type="Proteomes" id="UP000199504">
    <property type="component" value="Unassembled WGS sequence"/>
</dbReference>
<dbReference type="InterPro" id="IPR023365">
    <property type="entry name" value="Sortase_dom-sf"/>
</dbReference>
<keyword evidence="1" id="KW-0378">Hydrolase</keyword>
<evidence type="ECO:0000313" key="4">
    <source>
        <dbReference type="EMBL" id="SCF29910.1"/>
    </source>
</evidence>
<reference evidence="5" key="1">
    <citation type="submission" date="2016-06" db="EMBL/GenBank/DDBJ databases">
        <authorList>
            <person name="Varghese N."/>
            <person name="Submissions Spin"/>
        </authorList>
    </citation>
    <scope>NUCLEOTIDE SEQUENCE [LARGE SCALE GENOMIC DNA]</scope>
    <source>
        <strain evidence="5">DSM 44830</strain>
    </source>
</reference>
<proteinExistence type="predicted"/>
<feature type="transmembrane region" description="Helical" evidence="3">
    <location>
        <begin position="284"/>
        <end position="304"/>
    </location>
</feature>
<organism evidence="4 5">
    <name type="scientific">Micromonospora mirobrigensis</name>
    <dbReference type="NCBI Taxonomy" id="262898"/>
    <lineage>
        <taxon>Bacteria</taxon>
        <taxon>Bacillati</taxon>
        <taxon>Actinomycetota</taxon>
        <taxon>Actinomycetes</taxon>
        <taxon>Micromonosporales</taxon>
        <taxon>Micromonosporaceae</taxon>
        <taxon>Micromonospora</taxon>
    </lineage>
</organism>
<dbReference type="GO" id="GO:0016787">
    <property type="term" value="F:hydrolase activity"/>
    <property type="evidence" value="ECO:0007669"/>
    <property type="project" value="UniProtKB-KW"/>
</dbReference>
<dbReference type="Gene3D" id="2.40.260.10">
    <property type="entry name" value="Sortase"/>
    <property type="match status" value="1"/>
</dbReference>
<dbReference type="Pfam" id="PF04203">
    <property type="entry name" value="Sortase"/>
    <property type="match status" value="1"/>
</dbReference>
<accession>A0A1C4ZAD5</accession>
<keyword evidence="5" id="KW-1185">Reference proteome</keyword>
<dbReference type="InterPro" id="IPR005754">
    <property type="entry name" value="Sortase"/>
</dbReference>
<dbReference type="STRING" id="262898.GA0070564_105238"/>